<dbReference type="InterPro" id="IPR050330">
    <property type="entry name" value="Bact_OuterMem_StrucFunc"/>
</dbReference>
<evidence type="ECO:0000256" key="7">
    <source>
        <dbReference type="PROSITE-ProRule" id="PRU00473"/>
    </source>
</evidence>
<evidence type="ECO:0000256" key="9">
    <source>
        <dbReference type="SAM" id="Phobius"/>
    </source>
</evidence>
<feature type="compositionally biased region" description="Basic and acidic residues" evidence="8">
    <location>
        <begin position="353"/>
        <end position="362"/>
    </location>
</feature>
<keyword evidence="11" id="KW-0282">Flagellum</keyword>
<keyword evidence="11" id="KW-0969">Cilium</keyword>
<evidence type="ECO:0000256" key="5">
    <source>
        <dbReference type="ARBA" id="ARBA00022989"/>
    </source>
</evidence>
<evidence type="ECO:0000256" key="2">
    <source>
        <dbReference type="ARBA" id="ARBA00008914"/>
    </source>
</evidence>
<evidence type="ECO:0000256" key="1">
    <source>
        <dbReference type="ARBA" id="ARBA00004162"/>
    </source>
</evidence>
<evidence type="ECO:0000313" key="11">
    <source>
        <dbReference type="EMBL" id="MCY0387488.1"/>
    </source>
</evidence>
<organism evidence="11 12">
    <name type="scientific">Robbsia betulipollinis</name>
    <dbReference type="NCBI Taxonomy" id="2981849"/>
    <lineage>
        <taxon>Bacteria</taxon>
        <taxon>Pseudomonadati</taxon>
        <taxon>Pseudomonadota</taxon>
        <taxon>Betaproteobacteria</taxon>
        <taxon>Burkholderiales</taxon>
        <taxon>Burkholderiaceae</taxon>
        <taxon>Robbsia</taxon>
    </lineage>
</organism>
<keyword evidence="3" id="KW-1003">Cell membrane</keyword>
<evidence type="ECO:0000256" key="8">
    <source>
        <dbReference type="SAM" id="MobiDB-lite"/>
    </source>
</evidence>
<dbReference type="InterPro" id="IPR036737">
    <property type="entry name" value="OmpA-like_sf"/>
</dbReference>
<dbReference type="NCBIfam" id="NF006548">
    <property type="entry name" value="PRK09041.1"/>
    <property type="match status" value="1"/>
</dbReference>
<feature type="transmembrane region" description="Helical" evidence="9">
    <location>
        <begin position="32"/>
        <end position="51"/>
    </location>
</feature>
<keyword evidence="5 9" id="KW-1133">Transmembrane helix</keyword>
<dbReference type="Proteomes" id="UP001082899">
    <property type="component" value="Unassembled WGS sequence"/>
</dbReference>
<comment type="subcellular location">
    <subcellularLocation>
        <location evidence="1">Cell membrane</location>
        <topology evidence="1">Single-pass membrane protein</topology>
    </subcellularLocation>
</comment>
<dbReference type="Pfam" id="PF00691">
    <property type="entry name" value="OmpA"/>
    <property type="match status" value="1"/>
</dbReference>
<keyword evidence="12" id="KW-1185">Reference proteome</keyword>
<dbReference type="EMBL" id="JAPMXC010000001">
    <property type="protein sequence ID" value="MCY0387488.1"/>
    <property type="molecule type" value="Genomic_DNA"/>
</dbReference>
<dbReference type="Gene3D" id="3.30.1330.60">
    <property type="entry name" value="OmpA-like domain"/>
    <property type="match status" value="1"/>
</dbReference>
<evidence type="ECO:0000313" key="12">
    <source>
        <dbReference type="Proteomes" id="UP001082899"/>
    </source>
</evidence>
<accession>A0ABT3ZLR6</accession>
<proteinExistence type="inferred from homology"/>
<protein>
    <submittedName>
        <fullName evidence="11">Flagellar motor protein MotB</fullName>
    </submittedName>
</protein>
<evidence type="ECO:0000256" key="4">
    <source>
        <dbReference type="ARBA" id="ARBA00022692"/>
    </source>
</evidence>
<dbReference type="InterPro" id="IPR006665">
    <property type="entry name" value="OmpA-like"/>
</dbReference>
<sequence>MSEEGKERISLTIIRRKGKGHGHAHHGGAWKIAYADFVTAMMAFFLLMWLLGSTTKGDKQGIADFFNTPLAVALNKGSYSGGATSVLDGGGADMTKPQLGDVTHSEAEKSKAQKAAAESARAKPSADDMQRLKGLKLKIDALIDKNIKLKPFRNQIRIDITSEGLRIQITDEQNRPMFASGSPVLAGYTKDILHEIGLALNDVDNRVSIAGHTDSAPYSGGEKFYSNWELSSERANAARRELIAGGMNEKKVIQVRGLADALPLVAADPAAPMNRRISILVLNHASEESFLKDRGRTDISTPAEASAVLGASAPPPVRPIRSSRSNAPAGADAPSDKQAAAESSAVRNVGSNEKPRSEALAG</sequence>
<dbReference type="SUPFAM" id="SSF103088">
    <property type="entry name" value="OmpA-like"/>
    <property type="match status" value="1"/>
</dbReference>
<comment type="caution">
    <text evidence="11">The sequence shown here is derived from an EMBL/GenBank/DDBJ whole genome shotgun (WGS) entry which is preliminary data.</text>
</comment>
<keyword evidence="6 7" id="KW-0472">Membrane</keyword>
<gene>
    <name evidence="11" type="primary">motB</name>
    <name evidence="11" type="ORF">OVY01_09620</name>
</gene>
<dbReference type="CDD" id="cd07185">
    <property type="entry name" value="OmpA_C-like"/>
    <property type="match status" value="1"/>
</dbReference>
<evidence type="ECO:0000256" key="6">
    <source>
        <dbReference type="ARBA" id="ARBA00023136"/>
    </source>
</evidence>
<dbReference type="PANTHER" id="PTHR30329:SF21">
    <property type="entry name" value="LIPOPROTEIN YIAD-RELATED"/>
    <property type="match status" value="1"/>
</dbReference>
<evidence type="ECO:0000256" key="3">
    <source>
        <dbReference type="ARBA" id="ARBA00022475"/>
    </source>
</evidence>
<dbReference type="RefSeq" id="WP_267847226.1">
    <property type="nucleotide sequence ID" value="NZ_JAPMXC010000001.1"/>
</dbReference>
<keyword evidence="4 9" id="KW-0812">Transmembrane</keyword>
<comment type="similarity">
    <text evidence="2">Belongs to the MotB family.</text>
</comment>
<feature type="domain" description="OmpA-like" evidence="10">
    <location>
        <begin position="165"/>
        <end position="285"/>
    </location>
</feature>
<keyword evidence="11" id="KW-0966">Cell projection</keyword>
<dbReference type="Pfam" id="PF13677">
    <property type="entry name" value="MotB_plug"/>
    <property type="match status" value="1"/>
</dbReference>
<dbReference type="PANTHER" id="PTHR30329">
    <property type="entry name" value="STATOR ELEMENT OF FLAGELLAR MOTOR COMPLEX"/>
    <property type="match status" value="1"/>
</dbReference>
<dbReference type="InterPro" id="IPR025713">
    <property type="entry name" value="MotB-like_N_dom"/>
</dbReference>
<reference evidence="11" key="1">
    <citation type="submission" date="2022-11" db="EMBL/GenBank/DDBJ databases">
        <title>Robbsia betulipollinis sp. nov., isolated from pollen of birch (Betula pendula).</title>
        <authorList>
            <person name="Shi H."/>
            <person name="Ambika Manirajan B."/>
            <person name="Ratering S."/>
            <person name="Geissler-Plaum R."/>
            <person name="Schnell S."/>
        </authorList>
    </citation>
    <scope>NUCLEOTIDE SEQUENCE</scope>
    <source>
        <strain evidence="11">Bb-Pol-6</strain>
    </source>
</reference>
<name>A0ABT3ZLR6_9BURK</name>
<feature type="region of interest" description="Disordered" evidence="8">
    <location>
        <begin position="303"/>
        <end position="362"/>
    </location>
</feature>
<dbReference type="PROSITE" id="PS51123">
    <property type="entry name" value="OMPA_2"/>
    <property type="match status" value="1"/>
</dbReference>
<evidence type="ECO:0000259" key="10">
    <source>
        <dbReference type="PROSITE" id="PS51123"/>
    </source>
</evidence>